<dbReference type="SMART" id="SM00717">
    <property type="entry name" value="SANT"/>
    <property type="match status" value="3"/>
</dbReference>
<protein>
    <submittedName>
        <fullName evidence="4">Homeodomain-like protein</fullName>
    </submittedName>
</protein>
<reference evidence="4" key="1">
    <citation type="submission" date="2023-06" db="EMBL/GenBank/DDBJ databases">
        <authorList>
            <consortium name="Lawrence Berkeley National Laboratory"/>
            <person name="Ahrendt S."/>
            <person name="Sahu N."/>
            <person name="Indic B."/>
            <person name="Wong-Bajracharya J."/>
            <person name="Merenyi Z."/>
            <person name="Ke H.-M."/>
            <person name="Monk M."/>
            <person name="Kocsube S."/>
            <person name="Drula E."/>
            <person name="Lipzen A."/>
            <person name="Balint B."/>
            <person name="Henrissat B."/>
            <person name="Andreopoulos B."/>
            <person name="Martin F.M."/>
            <person name="Harder C.B."/>
            <person name="Rigling D."/>
            <person name="Ford K.L."/>
            <person name="Foster G.D."/>
            <person name="Pangilinan J."/>
            <person name="Papanicolaou A."/>
            <person name="Barry K."/>
            <person name="LaButti K."/>
            <person name="Viragh M."/>
            <person name="Koriabine M."/>
            <person name="Yan M."/>
            <person name="Riley R."/>
            <person name="Champramary S."/>
            <person name="Plett K.L."/>
            <person name="Tsai I.J."/>
            <person name="Slot J."/>
            <person name="Sipos G."/>
            <person name="Plett J."/>
            <person name="Nagy L.G."/>
            <person name="Grigoriev I.V."/>
        </authorList>
    </citation>
    <scope>NUCLEOTIDE SEQUENCE</scope>
    <source>
        <strain evidence="4">HWK02</strain>
    </source>
</reference>
<dbReference type="PANTHER" id="PTHR45614">
    <property type="entry name" value="MYB PROTEIN-RELATED"/>
    <property type="match status" value="1"/>
</dbReference>
<dbReference type="Pfam" id="PF13921">
    <property type="entry name" value="Myb_DNA-bind_6"/>
    <property type="match status" value="1"/>
</dbReference>
<organism evidence="4 5">
    <name type="scientific">Armillaria luteobubalina</name>
    <dbReference type="NCBI Taxonomy" id="153913"/>
    <lineage>
        <taxon>Eukaryota</taxon>
        <taxon>Fungi</taxon>
        <taxon>Dikarya</taxon>
        <taxon>Basidiomycota</taxon>
        <taxon>Agaricomycotina</taxon>
        <taxon>Agaricomycetes</taxon>
        <taxon>Agaricomycetidae</taxon>
        <taxon>Agaricales</taxon>
        <taxon>Marasmiineae</taxon>
        <taxon>Physalacriaceae</taxon>
        <taxon>Armillaria</taxon>
    </lineage>
</organism>
<evidence type="ECO:0000259" key="3">
    <source>
        <dbReference type="PROSITE" id="PS51294"/>
    </source>
</evidence>
<feature type="domain" description="Myb-like" evidence="2">
    <location>
        <begin position="113"/>
        <end position="164"/>
    </location>
</feature>
<gene>
    <name evidence="4" type="ORF">EDD18DRAFT_1180388</name>
</gene>
<dbReference type="InterPro" id="IPR050560">
    <property type="entry name" value="MYB_TF"/>
</dbReference>
<evidence type="ECO:0000313" key="5">
    <source>
        <dbReference type="Proteomes" id="UP001175228"/>
    </source>
</evidence>
<evidence type="ECO:0000259" key="2">
    <source>
        <dbReference type="PROSITE" id="PS50090"/>
    </source>
</evidence>
<evidence type="ECO:0000256" key="1">
    <source>
        <dbReference type="SAM" id="MobiDB-lite"/>
    </source>
</evidence>
<dbReference type="GO" id="GO:0000278">
    <property type="term" value="P:mitotic cell cycle"/>
    <property type="evidence" value="ECO:0007669"/>
    <property type="project" value="TreeGrafter"/>
</dbReference>
<dbReference type="PANTHER" id="PTHR45614:SF199">
    <property type="entry name" value="MYB-LIKE TRANSCRIPTION FACTOR (EUROFUNG)-RELATED"/>
    <property type="match status" value="1"/>
</dbReference>
<evidence type="ECO:0000313" key="4">
    <source>
        <dbReference type="EMBL" id="KAK0493037.1"/>
    </source>
</evidence>
<feature type="region of interest" description="Disordered" evidence="1">
    <location>
        <begin position="166"/>
        <end position="203"/>
    </location>
</feature>
<keyword evidence="4" id="KW-0371">Homeobox</keyword>
<comment type="caution">
    <text evidence="4">The sequence shown here is derived from an EMBL/GenBank/DDBJ whole genome shotgun (WGS) entry which is preliminary data.</text>
</comment>
<dbReference type="Gene3D" id="1.10.10.60">
    <property type="entry name" value="Homeodomain-like"/>
    <property type="match status" value="3"/>
</dbReference>
<feature type="domain" description="HTH myb-type" evidence="3">
    <location>
        <begin position="118"/>
        <end position="168"/>
    </location>
</feature>
<dbReference type="InterPro" id="IPR017930">
    <property type="entry name" value="Myb_dom"/>
</dbReference>
<sequence>MLKGSAARERRSWTDEEDRLLREAVKKEDPNSASPSKWYAIAKHVPDRTNKDCRKRWFAKMASDVVKGGWSPDEDARLVKAIEQCGTRWSMVAAMVQSRNSDQCAKRWTDTLNPAIDRTTWTPEGDALLLKAVSEHGKVWTKIVKTYFPGRTGLSAKNRYNSITRGNVDSRRSQGHSVSASGPVPYVQNVQSSTTTTSPSGPVVVHMSLPPAPIPQLPSAMYNSPSQGMRLPFPIS</sequence>
<feature type="domain" description="HTH myb-type" evidence="3">
    <location>
        <begin position="62"/>
        <end position="116"/>
    </location>
</feature>
<dbReference type="PROSITE" id="PS51294">
    <property type="entry name" value="HTH_MYB"/>
    <property type="match status" value="3"/>
</dbReference>
<feature type="domain" description="HTH myb-type" evidence="3">
    <location>
        <begin position="10"/>
        <end position="57"/>
    </location>
</feature>
<dbReference type="Proteomes" id="UP001175228">
    <property type="component" value="Unassembled WGS sequence"/>
</dbReference>
<dbReference type="GO" id="GO:0000978">
    <property type="term" value="F:RNA polymerase II cis-regulatory region sequence-specific DNA binding"/>
    <property type="evidence" value="ECO:0007669"/>
    <property type="project" value="TreeGrafter"/>
</dbReference>
<proteinExistence type="predicted"/>
<keyword evidence="4" id="KW-0238">DNA-binding</keyword>
<dbReference type="InterPro" id="IPR009057">
    <property type="entry name" value="Homeodomain-like_sf"/>
</dbReference>
<name>A0AA39PYP3_9AGAR</name>
<dbReference type="InterPro" id="IPR001005">
    <property type="entry name" value="SANT/Myb"/>
</dbReference>
<dbReference type="GO" id="GO:0045944">
    <property type="term" value="P:positive regulation of transcription by RNA polymerase II"/>
    <property type="evidence" value="ECO:0007669"/>
    <property type="project" value="TreeGrafter"/>
</dbReference>
<dbReference type="GO" id="GO:0005634">
    <property type="term" value="C:nucleus"/>
    <property type="evidence" value="ECO:0007669"/>
    <property type="project" value="TreeGrafter"/>
</dbReference>
<feature type="domain" description="Myb-like" evidence="2">
    <location>
        <begin position="62"/>
        <end position="112"/>
    </location>
</feature>
<dbReference type="AlphaFoldDB" id="A0AA39PYP3"/>
<dbReference type="PROSITE" id="PS50090">
    <property type="entry name" value="MYB_LIKE"/>
    <property type="match status" value="3"/>
</dbReference>
<dbReference type="SUPFAM" id="SSF46689">
    <property type="entry name" value="Homeodomain-like"/>
    <property type="match status" value="2"/>
</dbReference>
<feature type="domain" description="Myb-like" evidence="2">
    <location>
        <begin position="5"/>
        <end position="61"/>
    </location>
</feature>
<accession>A0AA39PYP3</accession>
<dbReference type="Pfam" id="PF00249">
    <property type="entry name" value="Myb_DNA-binding"/>
    <property type="match status" value="1"/>
</dbReference>
<dbReference type="GO" id="GO:0000981">
    <property type="term" value="F:DNA-binding transcription factor activity, RNA polymerase II-specific"/>
    <property type="evidence" value="ECO:0007669"/>
    <property type="project" value="TreeGrafter"/>
</dbReference>
<keyword evidence="5" id="KW-1185">Reference proteome</keyword>
<feature type="compositionally biased region" description="Low complexity" evidence="1">
    <location>
        <begin position="190"/>
        <end position="203"/>
    </location>
</feature>
<dbReference type="EMBL" id="JAUEPU010000026">
    <property type="protein sequence ID" value="KAK0493037.1"/>
    <property type="molecule type" value="Genomic_DNA"/>
</dbReference>
<dbReference type="CDD" id="cd00167">
    <property type="entry name" value="SANT"/>
    <property type="match status" value="3"/>
</dbReference>